<dbReference type="PANTHER" id="PTHR30435">
    <property type="entry name" value="FLAGELLAR PROTEIN"/>
    <property type="match status" value="1"/>
</dbReference>
<keyword evidence="9" id="KW-1185">Reference proteome</keyword>
<dbReference type="SUPFAM" id="SSF117143">
    <property type="entry name" value="Flagellar hook protein flgE"/>
    <property type="match status" value="1"/>
</dbReference>
<dbReference type="Pfam" id="PF06429">
    <property type="entry name" value="Flg_bbr_C"/>
    <property type="match status" value="1"/>
</dbReference>
<evidence type="ECO:0000256" key="4">
    <source>
        <dbReference type="RuleBase" id="RU362116"/>
    </source>
</evidence>
<gene>
    <name evidence="8" type="ORF">ACFSB2_08285</name>
</gene>
<dbReference type="Pfam" id="PF22692">
    <property type="entry name" value="LlgE_F_G_D1"/>
    <property type="match status" value="1"/>
</dbReference>
<keyword evidence="8" id="KW-0282">Flagellum</keyword>
<dbReference type="EMBL" id="JBHUCX010000020">
    <property type="protein sequence ID" value="MFD1674697.1"/>
    <property type="molecule type" value="Genomic_DNA"/>
</dbReference>
<evidence type="ECO:0000259" key="7">
    <source>
        <dbReference type="Pfam" id="PF22692"/>
    </source>
</evidence>
<comment type="function">
    <text evidence="4">A flexible structure which links the flagellar filament to the drive apparatus in the basal body.</text>
</comment>
<feature type="domain" description="Flagellar basal-body/hook protein C-terminal" evidence="6">
    <location>
        <begin position="241"/>
        <end position="286"/>
    </location>
</feature>
<comment type="caution">
    <text evidence="8">The sequence shown here is derived from an EMBL/GenBank/DDBJ whole genome shotgun (WGS) entry which is preliminary data.</text>
</comment>
<dbReference type="NCBIfam" id="TIGR03506">
    <property type="entry name" value="FlgEFG_subfam"/>
    <property type="match status" value="2"/>
</dbReference>
<proteinExistence type="inferred from homology"/>
<dbReference type="InterPro" id="IPR010930">
    <property type="entry name" value="Flg_bb/hook_C_dom"/>
</dbReference>
<feature type="domain" description="Flagellar basal body rod protein N-terminal" evidence="5">
    <location>
        <begin position="5"/>
        <end position="35"/>
    </location>
</feature>
<dbReference type="RefSeq" id="WP_377942552.1">
    <property type="nucleotide sequence ID" value="NZ_JBHUCX010000020.1"/>
</dbReference>
<dbReference type="PANTHER" id="PTHR30435:SF1">
    <property type="entry name" value="FLAGELLAR HOOK PROTEIN FLGE"/>
    <property type="match status" value="1"/>
</dbReference>
<evidence type="ECO:0000256" key="2">
    <source>
        <dbReference type="ARBA" id="ARBA00009677"/>
    </source>
</evidence>
<evidence type="ECO:0000313" key="9">
    <source>
        <dbReference type="Proteomes" id="UP001597079"/>
    </source>
</evidence>
<dbReference type="InterPro" id="IPR020013">
    <property type="entry name" value="Flagellar_FlgE/F/G"/>
</dbReference>
<dbReference type="InterPro" id="IPR037925">
    <property type="entry name" value="FlgE/F/G-like"/>
</dbReference>
<name>A0ABW4JEK8_9BACL</name>
<comment type="subcellular location">
    <subcellularLocation>
        <location evidence="1 4">Bacterial flagellum basal body</location>
    </subcellularLocation>
</comment>
<comment type="similarity">
    <text evidence="2 4">Belongs to the flagella basal body rod proteins family.</text>
</comment>
<evidence type="ECO:0000313" key="8">
    <source>
        <dbReference type="EMBL" id="MFD1674697.1"/>
    </source>
</evidence>
<reference evidence="9" key="1">
    <citation type="journal article" date="2019" name="Int. J. Syst. Evol. Microbiol.">
        <title>The Global Catalogue of Microorganisms (GCM) 10K type strain sequencing project: providing services to taxonomists for standard genome sequencing and annotation.</title>
        <authorList>
            <consortium name="The Broad Institute Genomics Platform"/>
            <consortium name="The Broad Institute Genome Sequencing Center for Infectious Disease"/>
            <person name="Wu L."/>
            <person name="Ma J."/>
        </authorList>
    </citation>
    <scope>NUCLEOTIDE SEQUENCE [LARGE SCALE GENOMIC DNA]</scope>
    <source>
        <strain evidence="9">CGMCC 1.12286</strain>
    </source>
</reference>
<dbReference type="InterPro" id="IPR053967">
    <property type="entry name" value="LlgE_F_G-like_D1"/>
</dbReference>
<keyword evidence="8" id="KW-0966">Cell projection</keyword>
<dbReference type="InterPro" id="IPR001444">
    <property type="entry name" value="Flag_bb_rod_N"/>
</dbReference>
<evidence type="ECO:0000256" key="1">
    <source>
        <dbReference type="ARBA" id="ARBA00004117"/>
    </source>
</evidence>
<accession>A0ABW4JEK8</accession>
<dbReference type="PROSITE" id="PS00588">
    <property type="entry name" value="FLAGELLA_BB_ROD"/>
    <property type="match status" value="1"/>
</dbReference>
<evidence type="ECO:0000259" key="6">
    <source>
        <dbReference type="Pfam" id="PF06429"/>
    </source>
</evidence>
<dbReference type="Pfam" id="PF00460">
    <property type="entry name" value="Flg_bb_rod"/>
    <property type="match status" value="1"/>
</dbReference>
<evidence type="ECO:0000256" key="3">
    <source>
        <dbReference type="ARBA" id="ARBA00023143"/>
    </source>
</evidence>
<keyword evidence="8" id="KW-0969">Cilium</keyword>
<organism evidence="8 9">
    <name type="scientific">Alicyclobacillus fodiniaquatilis</name>
    <dbReference type="NCBI Taxonomy" id="1661150"/>
    <lineage>
        <taxon>Bacteria</taxon>
        <taxon>Bacillati</taxon>
        <taxon>Bacillota</taxon>
        <taxon>Bacilli</taxon>
        <taxon>Bacillales</taxon>
        <taxon>Alicyclobacillaceae</taxon>
        <taxon>Alicyclobacillus</taxon>
    </lineage>
</organism>
<dbReference type="Proteomes" id="UP001597079">
    <property type="component" value="Unassembled WGS sequence"/>
</dbReference>
<dbReference type="InterPro" id="IPR019776">
    <property type="entry name" value="Flagellar_basal_body_rod_CS"/>
</dbReference>
<feature type="domain" description="Flagellar hook protein FlgE/F/G-like D1" evidence="7">
    <location>
        <begin position="97"/>
        <end position="186"/>
    </location>
</feature>
<evidence type="ECO:0000259" key="5">
    <source>
        <dbReference type="Pfam" id="PF00460"/>
    </source>
</evidence>
<protein>
    <recommendedName>
        <fullName evidence="4">Flagellar hook protein FlgE</fullName>
    </recommendedName>
</protein>
<sequence>MLRSMNSAVSGMQAFQTDLDVVGNNIANMNTPGFKASSTEFANILSQTIAGGNGGSSTGLGGTNPQQVGLGVNVAATPMDFSQGPTETTDTPTNVLINGNGLFVVQDASGNKYYTRAGDFSVDDNNNLVLPNGYKALGYEANADGSINTASGPTNVLNLNSLAKAAGVTLAQSPNAQIGSDGSISVTGNDNQSHVIGYLALGTVPNYDGLQQDGDNLFQQTSSSGTVSYSQPGLNNTGALQAGALEQSNVNLSAEFAEMIVAQNGFVANTHMIGTDNQVLQALVSMKNS</sequence>
<keyword evidence="3 4" id="KW-0975">Bacterial flagellum</keyword>